<dbReference type="Pfam" id="PF07702">
    <property type="entry name" value="UTRA"/>
    <property type="match status" value="1"/>
</dbReference>
<dbReference type="PANTHER" id="PTHR44846">
    <property type="entry name" value="MANNOSYL-D-GLYCERATE TRANSPORT/METABOLISM SYSTEM REPRESSOR MNGR-RELATED"/>
    <property type="match status" value="1"/>
</dbReference>
<feature type="domain" description="HTH gntR-type" evidence="4">
    <location>
        <begin position="1"/>
        <end position="40"/>
    </location>
</feature>
<dbReference type="SUPFAM" id="SSF64288">
    <property type="entry name" value="Chorismate lyase-like"/>
    <property type="match status" value="1"/>
</dbReference>
<dbReference type="InterPro" id="IPR050679">
    <property type="entry name" value="Bact_HTH_transcr_reg"/>
</dbReference>
<keyword evidence="1" id="KW-0805">Transcription regulation</keyword>
<dbReference type="Gene3D" id="1.10.10.10">
    <property type="entry name" value="Winged helix-like DNA-binding domain superfamily/Winged helix DNA-binding domain"/>
    <property type="match status" value="1"/>
</dbReference>
<evidence type="ECO:0000259" key="4">
    <source>
        <dbReference type="PROSITE" id="PS50949"/>
    </source>
</evidence>
<evidence type="ECO:0000313" key="6">
    <source>
        <dbReference type="Proteomes" id="UP001501842"/>
    </source>
</evidence>
<dbReference type="InterPro" id="IPR000524">
    <property type="entry name" value="Tscrpt_reg_HTH_GntR"/>
</dbReference>
<dbReference type="Gene3D" id="3.40.1410.10">
    <property type="entry name" value="Chorismate lyase-like"/>
    <property type="match status" value="1"/>
</dbReference>
<protein>
    <submittedName>
        <fullName evidence="5">GntR family transcriptional regulator</fullName>
    </submittedName>
</protein>
<keyword evidence="6" id="KW-1185">Reference proteome</keyword>
<keyword evidence="3" id="KW-0804">Transcription</keyword>
<evidence type="ECO:0000313" key="5">
    <source>
        <dbReference type="EMBL" id="GAA2737244.1"/>
    </source>
</evidence>
<sequence length="220" mass="23706">MPSEADYGVSRIVVRDAVKVLASEGLVIKRQGAGTFVRALKPQQRRIVGDFYGSRPTSSPFARASKAAGQAPEWEYQSRATTAPKAIATRLNIAAGDPVMRTNHRFFADDTPVMLSTSYEPLAITEGTPVEQPEAGPVTGVIPRMDAIGVNITHVTEEVTARAPRPYETENLRVPAGVAVLAIERTYYADDLPVETADIIVAADRYTLAYKVPIPPAEGA</sequence>
<evidence type="ECO:0000256" key="1">
    <source>
        <dbReference type="ARBA" id="ARBA00023015"/>
    </source>
</evidence>
<accession>A0ABN3US47</accession>
<dbReference type="Proteomes" id="UP001501842">
    <property type="component" value="Unassembled WGS sequence"/>
</dbReference>
<dbReference type="PROSITE" id="PS50949">
    <property type="entry name" value="HTH_GNTR"/>
    <property type="match status" value="1"/>
</dbReference>
<dbReference type="SMART" id="SM00866">
    <property type="entry name" value="UTRA"/>
    <property type="match status" value="1"/>
</dbReference>
<gene>
    <name evidence="5" type="ORF">GCM10010439_66510</name>
</gene>
<comment type="caution">
    <text evidence="5">The sequence shown here is derived from an EMBL/GenBank/DDBJ whole genome shotgun (WGS) entry which is preliminary data.</text>
</comment>
<dbReference type="InterPro" id="IPR011663">
    <property type="entry name" value="UTRA"/>
</dbReference>
<dbReference type="PANTHER" id="PTHR44846:SF17">
    <property type="entry name" value="GNTR-FAMILY TRANSCRIPTIONAL REGULATOR"/>
    <property type="match status" value="1"/>
</dbReference>
<reference evidence="5 6" key="1">
    <citation type="journal article" date="2019" name="Int. J. Syst. Evol. Microbiol.">
        <title>The Global Catalogue of Microorganisms (GCM) 10K type strain sequencing project: providing services to taxonomists for standard genome sequencing and annotation.</title>
        <authorList>
            <consortium name="The Broad Institute Genomics Platform"/>
            <consortium name="The Broad Institute Genome Sequencing Center for Infectious Disease"/>
            <person name="Wu L."/>
            <person name="Ma J."/>
        </authorList>
    </citation>
    <scope>NUCLEOTIDE SEQUENCE [LARGE SCALE GENOMIC DNA]</scope>
    <source>
        <strain evidence="5 6">JCM 8201</strain>
    </source>
</reference>
<dbReference type="Pfam" id="PF00392">
    <property type="entry name" value="GntR"/>
    <property type="match status" value="1"/>
</dbReference>
<name>A0ABN3US47_9ACTN</name>
<organism evidence="5 6">
    <name type="scientific">Actinocorallia aurantiaca</name>
    <dbReference type="NCBI Taxonomy" id="46204"/>
    <lineage>
        <taxon>Bacteria</taxon>
        <taxon>Bacillati</taxon>
        <taxon>Actinomycetota</taxon>
        <taxon>Actinomycetes</taxon>
        <taxon>Streptosporangiales</taxon>
        <taxon>Thermomonosporaceae</taxon>
        <taxon>Actinocorallia</taxon>
    </lineage>
</organism>
<evidence type="ECO:0000256" key="3">
    <source>
        <dbReference type="ARBA" id="ARBA00023163"/>
    </source>
</evidence>
<dbReference type="EMBL" id="BAAATZ010000034">
    <property type="protein sequence ID" value="GAA2737244.1"/>
    <property type="molecule type" value="Genomic_DNA"/>
</dbReference>
<proteinExistence type="predicted"/>
<dbReference type="InterPro" id="IPR028978">
    <property type="entry name" value="Chorismate_lyase_/UTRA_dom_sf"/>
</dbReference>
<evidence type="ECO:0000256" key="2">
    <source>
        <dbReference type="ARBA" id="ARBA00023125"/>
    </source>
</evidence>
<keyword evidence="2" id="KW-0238">DNA-binding</keyword>
<dbReference type="InterPro" id="IPR036388">
    <property type="entry name" value="WH-like_DNA-bd_sf"/>
</dbReference>